<comment type="caution">
    <text evidence="2">The sequence shown here is derived from an EMBL/GenBank/DDBJ whole genome shotgun (WGS) entry which is preliminary data.</text>
</comment>
<evidence type="ECO:0000259" key="1">
    <source>
        <dbReference type="SMART" id="SM00871"/>
    </source>
</evidence>
<reference evidence="2" key="1">
    <citation type="submission" date="2016-03" db="EMBL/GenBank/DDBJ databases">
        <authorList>
            <person name="Borrel G."/>
            <person name="Mccann A."/>
            <person name="O'Toole P.W."/>
        </authorList>
    </citation>
    <scope>NUCLEOTIDE SEQUENCE</scope>
    <source>
        <strain evidence="2">183</strain>
    </source>
</reference>
<dbReference type="Proteomes" id="UP000752814">
    <property type="component" value="Unassembled WGS sequence"/>
</dbReference>
<feature type="domain" description="AraC effector-binding" evidence="1">
    <location>
        <begin position="3"/>
        <end position="156"/>
    </location>
</feature>
<dbReference type="InterPro" id="IPR010499">
    <property type="entry name" value="AraC_E-bd"/>
</dbReference>
<dbReference type="InterPro" id="IPR011256">
    <property type="entry name" value="Reg_factor_effector_dom_sf"/>
</dbReference>
<dbReference type="GeneID" id="41323580"/>
<dbReference type="InterPro" id="IPR029442">
    <property type="entry name" value="GyrI-like"/>
</dbReference>
<dbReference type="RefSeq" id="WP_020449048.1">
    <property type="nucleotide sequence ID" value="NZ_CAYAYA010000021.1"/>
</dbReference>
<evidence type="ECO:0000313" key="2">
    <source>
        <dbReference type="EMBL" id="TQS81884.1"/>
    </source>
</evidence>
<dbReference type="Pfam" id="PF06445">
    <property type="entry name" value="GyrI-like"/>
    <property type="match status" value="1"/>
</dbReference>
<gene>
    <name evidence="2" type="ORF">A3207_08305</name>
</gene>
<sequence>MNYNAVIKEIPEYIMYCKSGVIADWDSLVEFIHSAADECLAANPDMECDDSAYNFITYPNGFGGDGNILLEYYEAVKAFGNETKSIKFKKIEKTKAVCVLHKGSYEGLKFAYAFAFQYLKENGYAMSEPPRECYIDGCWNKESVSEYLTEIQIPVDL</sequence>
<dbReference type="AlphaFoldDB" id="A0A8J8PAW1"/>
<evidence type="ECO:0000313" key="3">
    <source>
        <dbReference type="Proteomes" id="UP000752814"/>
    </source>
</evidence>
<proteinExistence type="predicted"/>
<dbReference type="EMBL" id="LVVT01000021">
    <property type="protein sequence ID" value="TQS81884.1"/>
    <property type="molecule type" value="Genomic_DNA"/>
</dbReference>
<organism evidence="2 3">
    <name type="scientific">Candidatus Methanomassiliicoccus intestinalis</name>
    <dbReference type="NCBI Taxonomy" id="1406512"/>
    <lineage>
        <taxon>Archaea</taxon>
        <taxon>Methanobacteriati</taxon>
        <taxon>Thermoplasmatota</taxon>
        <taxon>Thermoplasmata</taxon>
        <taxon>Methanomassiliicoccales</taxon>
        <taxon>Methanomassiliicoccaceae</taxon>
        <taxon>Methanomassiliicoccus</taxon>
    </lineage>
</organism>
<name>A0A8J8PAW1_9ARCH</name>
<dbReference type="Gene3D" id="3.20.80.10">
    <property type="entry name" value="Regulatory factor, effector binding domain"/>
    <property type="match status" value="1"/>
</dbReference>
<accession>A0A8J8PAW1</accession>
<dbReference type="SUPFAM" id="SSF55136">
    <property type="entry name" value="Probable bacterial effector-binding domain"/>
    <property type="match status" value="1"/>
</dbReference>
<protein>
    <recommendedName>
        <fullName evidence="1">AraC effector-binding domain-containing protein</fullName>
    </recommendedName>
</protein>
<dbReference type="SMART" id="SM00871">
    <property type="entry name" value="AraC_E_bind"/>
    <property type="match status" value="1"/>
</dbReference>